<reference evidence="2" key="1">
    <citation type="journal article" date="2012" name="J. Microbiol. Biotechnol.">
        <title>Ramlibacter ginsenosidimutans sp. nov., with ginsenoside-converting activity.</title>
        <authorList>
            <person name="Wang L."/>
            <person name="An D.S."/>
            <person name="Kim S.G."/>
            <person name="Jin F.X."/>
            <person name="Kim S.C."/>
            <person name="Lee S.T."/>
            <person name="Im W.T."/>
        </authorList>
    </citation>
    <scope>NUCLEOTIDE SEQUENCE</scope>
    <source>
        <strain evidence="2">KACC 17527</strain>
    </source>
</reference>
<feature type="transmembrane region" description="Helical" evidence="1">
    <location>
        <begin position="93"/>
        <end position="112"/>
    </location>
</feature>
<reference evidence="2" key="2">
    <citation type="submission" date="2021-01" db="EMBL/GenBank/DDBJ databases">
        <authorList>
            <person name="Kang M."/>
        </authorList>
    </citation>
    <scope>NUCLEOTIDE SEQUENCE</scope>
    <source>
        <strain evidence="2">KACC 17527</strain>
    </source>
</reference>
<evidence type="ECO:0000256" key="1">
    <source>
        <dbReference type="SAM" id="Phobius"/>
    </source>
</evidence>
<name>A0A934TTG0_9BURK</name>
<dbReference type="RefSeq" id="WP_201170303.1">
    <property type="nucleotide sequence ID" value="NZ_JAEPWM010000003.1"/>
</dbReference>
<feature type="transmembrane region" description="Helical" evidence="1">
    <location>
        <begin position="59"/>
        <end position="81"/>
    </location>
</feature>
<keyword evidence="1" id="KW-0812">Transmembrane</keyword>
<evidence type="ECO:0000313" key="2">
    <source>
        <dbReference type="EMBL" id="MBK6006595.1"/>
    </source>
</evidence>
<keyword evidence="1" id="KW-0472">Membrane</keyword>
<organism evidence="2 3">
    <name type="scientific">Ramlibacter ginsenosidimutans</name>
    <dbReference type="NCBI Taxonomy" id="502333"/>
    <lineage>
        <taxon>Bacteria</taxon>
        <taxon>Pseudomonadati</taxon>
        <taxon>Pseudomonadota</taxon>
        <taxon>Betaproteobacteria</taxon>
        <taxon>Burkholderiales</taxon>
        <taxon>Comamonadaceae</taxon>
        <taxon>Ramlibacter</taxon>
    </lineage>
</organism>
<evidence type="ECO:0000313" key="3">
    <source>
        <dbReference type="Proteomes" id="UP000630528"/>
    </source>
</evidence>
<proteinExistence type="predicted"/>
<dbReference type="EMBL" id="JAEPWM010000003">
    <property type="protein sequence ID" value="MBK6006595.1"/>
    <property type="molecule type" value="Genomic_DNA"/>
</dbReference>
<dbReference type="AlphaFoldDB" id="A0A934TTG0"/>
<gene>
    <name evidence="2" type="ORF">JJB11_10870</name>
</gene>
<keyword evidence="1" id="KW-1133">Transmembrane helix</keyword>
<comment type="caution">
    <text evidence="2">The sequence shown here is derived from an EMBL/GenBank/DDBJ whole genome shotgun (WGS) entry which is preliminary data.</text>
</comment>
<accession>A0A934TTG0</accession>
<dbReference type="Proteomes" id="UP000630528">
    <property type="component" value="Unassembled WGS sequence"/>
</dbReference>
<sequence>MLSHSRWTHQPDRFAARMLRALEWPRVAAAVLTAFLLSVGTLASPGLLGFFSPTELALAWAEHSAELAVLASCLLPAYTLLDELLPSRLPWRLAILCVLLSLAACGLAVIALPHSPV</sequence>
<protein>
    <submittedName>
        <fullName evidence="2">Uncharacterized protein</fullName>
    </submittedName>
</protein>
<keyword evidence="3" id="KW-1185">Reference proteome</keyword>